<keyword evidence="10 13" id="KW-0472">Membrane</keyword>
<keyword evidence="12" id="KW-0456">Lyase</keyword>
<dbReference type="EMBL" id="AJWJ01000832">
    <property type="protein sequence ID" value="KAF2068821.1"/>
    <property type="molecule type" value="Genomic_DNA"/>
</dbReference>
<evidence type="ECO:0000256" key="4">
    <source>
        <dbReference type="ARBA" id="ARBA00013122"/>
    </source>
</evidence>
<evidence type="ECO:0000256" key="2">
    <source>
        <dbReference type="ARBA" id="ARBA00005194"/>
    </source>
</evidence>
<evidence type="ECO:0000256" key="10">
    <source>
        <dbReference type="ARBA" id="ARBA00023136"/>
    </source>
</evidence>
<evidence type="ECO:0000256" key="8">
    <source>
        <dbReference type="ARBA" id="ARBA00022989"/>
    </source>
</evidence>
<dbReference type="EC" id="4.2.1.134" evidence="4"/>
<proteinExistence type="inferred from homology"/>
<reference evidence="14" key="1">
    <citation type="submission" date="2020-01" db="EMBL/GenBank/DDBJ databases">
        <title>Development of genomics and gene disruption for Polysphondylium violaceum indicates a role for the polyketide synthase stlB in stalk morphogenesis.</title>
        <authorList>
            <person name="Narita B."/>
            <person name="Kawabe Y."/>
            <person name="Kin K."/>
            <person name="Saito T."/>
            <person name="Gibbs R."/>
            <person name="Kuspa A."/>
            <person name="Muzny D."/>
            <person name="Queller D."/>
            <person name="Richards S."/>
            <person name="Strassman J."/>
            <person name="Sucgang R."/>
            <person name="Worley K."/>
            <person name="Schaap P."/>
        </authorList>
    </citation>
    <scope>NUCLEOTIDE SEQUENCE</scope>
    <source>
        <strain evidence="14">QSvi11</strain>
    </source>
</reference>
<evidence type="ECO:0000256" key="12">
    <source>
        <dbReference type="ARBA" id="ARBA00023239"/>
    </source>
</evidence>
<feature type="transmembrane region" description="Helical" evidence="13">
    <location>
        <begin position="134"/>
        <end position="159"/>
    </location>
</feature>
<dbReference type="InterPro" id="IPR007482">
    <property type="entry name" value="Tyr_Pase-like_PTPLA"/>
</dbReference>
<keyword evidence="6 13" id="KW-0812">Transmembrane</keyword>
<accession>A0A8J4UP79</accession>
<dbReference type="GO" id="GO:0102158">
    <property type="term" value="F:very-long-chain (3R)-3-hydroxyacyl-CoA dehydratase activity"/>
    <property type="evidence" value="ECO:0007669"/>
    <property type="project" value="UniProtKB-EC"/>
</dbReference>
<evidence type="ECO:0000256" key="11">
    <source>
        <dbReference type="ARBA" id="ARBA00023160"/>
    </source>
</evidence>
<evidence type="ECO:0000256" key="5">
    <source>
        <dbReference type="ARBA" id="ARBA00022516"/>
    </source>
</evidence>
<comment type="caution">
    <text evidence="14">The sequence shown here is derived from an EMBL/GenBank/DDBJ whole genome shotgun (WGS) entry which is preliminary data.</text>
</comment>
<keyword evidence="9" id="KW-0443">Lipid metabolism</keyword>
<organism evidence="14 15">
    <name type="scientific">Polysphondylium violaceum</name>
    <dbReference type="NCBI Taxonomy" id="133409"/>
    <lineage>
        <taxon>Eukaryota</taxon>
        <taxon>Amoebozoa</taxon>
        <taxon>Evosea</taxon>
        <taxon>Eumycetozoa</taxon>
        <taxon>Dictyostelia</taxon>
        <taxon>Dictyosteliales</taxon>
        <taxon>Dictyosteliaceae</taxon>
        <taxon>Polysphondylium</taxon>
    </lineage>
</organism>
<comment type="pathway">
    <text evidence="2">Lipid metabolism; fatty acid biosynthesis.</text>
</comment>
<keyword evidence="5" id="KW-0444">Lipid biosynthesis</keyword>
<keyword evidence="15" id="KW-1185">Reference proteome</keyword>
<evidence type="ECO:0000313" key="15">
    <source>
        <dbReference type="Proteomes" id="UP000695562"/>
    </source>
</evidence>
<evidence type="ECO:0000313" key="14">
    <source>
        <dbReference type="EMBL" id="KAF2068821.1"/>
    </source>
</evidence>
<evidence type="ECO:0000256" key="1">
    <source>
        <dbReference type="ARBA" id="ARBA00004141"/>
    </source>
</evidence>
<dbReference type="GO" id="GO:0030148">
    <property type="term" value="P:sphingolipid biosynthetic process"/>
    <property type="evidence" value="ECO:0007669"/>
    <property type="project" value="TreeGrafter"/>
</dbReference>
<evidence type="ECO:0000256" key="3">
    <source>
        <dbReference type="ARBA" id="ARBA00007811"/>
    </source>
</evidence>
<evidence type="ECO:0000256" key="6">
    <source>
        <dbReference type="ARBA" id="ARBA00022692"/>
    </source>
</evidence>
<feature type="transmembrane region" description="Helical" evidence="13">
    <location>
        <begin position="46"/>
        <end position="69"/>
    </location>
</feature>
<feature type="transmembrane region" description="Helical" evidence="13">
    <location>
        <begin position="179"/>
        <end position="200"/>
    </location>
</feature>
<dbReference type="PANTHER" id="PTHR11035">
    <property type="entry name" value="VERY-LONG-CHAIN (3R)-3-HYDROXYACYL-COA DEHYDRATASE"/>
    <property type="match status" value="1"/>
</dbReference>
<keyword evidence="8 13" id="KW-1133">Transmembrane helix</keyword>
<dbReference type="PANTHER" id="PTHR11035:SF35">
    <property type="entry name" value="VERY-LONG-CHAIN (3R)-3-HYDROXYACYL-COA DEHYDRATASE"/>
    <property type="match status" value="1"/>
</dbReference>
<dbReference type="Proteomes" id="UP000695562">
    <property type="component" value="Unassembled WGS sequence"/>
</dbReference>
<feature type="transmembrane region" description="Helical" evidence="13">
    <location>
        <begin position="98"/>
        <end position="122"/>
    </location>
</feature>
<dbReference type="GO" id="GO:0005789">
    <property type="term" value="C:endoplasmic reticulum membrane"/>
    <property type="evidence" value="ECO:0007669"/>
    <property type="project" value="TreeGrafter"/>
</dbReference>
<comment type="similarity">
    <text evidence="3">Belongs to the very long-chain fatty acids dehydratase HACD family.</text>
</comment>
<evidence type="ECO:0000256" key="13">
    <source>
        <dbReference type="SAM" id="Phobius"/>
    </source>
</evidence>
<dbReference type="GO" id="GO:0042761">
    <property type="term" value="P:very long-chain fatty acid biosynthetic process"/>
    <property type="evidence" value="ECO:0007669"/>
    <property type="project" value="TreeGrafter"/>
</dbReference>
<keyword evidence="7" id="KW-0276">Fatty acid metabolism</keyword>
<name>A0A8J4UP79_9MYCE</name>
<evidence type="ECO:0000256" key="7">
    <source>
        <dbReference type="ARBA" id="ARBA00022832"/>
    </source>
</evidence>
<keyword evidence="11" id="KW-0275">Fatty acid biosynthesis</keyword>
<dbReference type="GO" id="GO:0030497">
    <property type="term" value="P:fatty acid elongation"/>
    <property type="evidence" value="ECO:0007669"/>
    <property type="project" value="TreeGrafter"/>
</dbReference>
<dbReference type="OrthoDB" id="46988at2759"/>
<dbReference type="UniPathway" id="UPA00094"/>
<dbReference type="Pfam" id="PF04387">
    <property type="entry name" value="PTPLA"/>
    <property type="match status" value="1"/>
</dbReference>
<gene>
    <name evidence="14" type="ORF">CYY_009859</name>
</gene>
<protein>
    <recommendedName>
        <fullName evidence="4">very-long-chain (3R)-3-hydroxyacyl-CoA dehydratase</fullName>
        <ecNumber evidence="4">4.2.1.134</ecNumber>
    </recommendedName>
</protein>
<comment type="subcellular location">
    <subcellularLocation>
        <location evidence="1">Membrane</location>
        <topology evidence="1">Multi-pass membrane protein</topology>
    </subcellularLocation>
</comment>
<feature type="transmembrane region" description="Helical" evidence="13">
    <location>
        <begin position="20"/>
        <end position="39"/>
    </location>
</feature>
<evidence type="ECO:0000256" key="9">
    <source>
        <dbReference type="ARBA" id="ARBA00023098"/>
    </source>
</evidence>
<sequence length="216" mass="25160">MKPLLGKKYLLCYNSFQALGWYYIVISLFFRSFLGVSSLETTFQALGSIVCTLQVFAFLEIVHVMMGIVKSSLVPTFAQVIGRNTVLLALCYTEEVQVHWGVALLFLFWGLSELIRFPYYIFNPAPQFLTWLRYNAFIVLYPIGFGAENLLWYHMLPVIKEYGILSLSMPNSLNFAFNFYYYALVWILITLLGFPKQYLYMFSLRKKKMMVPEKAD</sequence>
<dbReference type="AlphaFoldDB" id="A0A8J4UP79"/>